<organism evidence="3 4">
    <name type="scientific">Lingula anatina</name>
    <name type="common">Brachiopod</name>
    <name type="synonym">Lingula unguis</name>
    <dbReference type="NCBI Taxonomy" id="7574"/>
    <lineage>
        <taxon>Eukaryota</taxon>
        <taxon>Metazoa</taxon>
        <taxon>Spiralia</taxon>
        <taxon>Lophotrochozoa</taxon>
        <taxon>Brachiopoda</taxon>
        <taxon>Linguliformea</taxon>
        <taxon>Lingulata</taxon>
        <taxon>Lingulida</taxon>
        <taxon>Linguloidea</taxon>
        <taxon>Lingulidae</taxon>
        <taxon>Lingula</taxon>
    </lineage>
</organism>
<dbReference type="InterPro" id="IPR009360">
    <property type="entry name" value="Isy1"/>
</dbReference>
<dbReference type="InParanoid" id="A0A1S3JCA3"/>
<feature type="region of interest" description="Disordered" evidence="1">
    <location>
        <begin position="58"/>
        <end position="84"/>
    </location>
</feature>
<proteinExistence type="predicted"/>
<accession>A0A1S3JCA3</accession>
<dbReference type="Proteomes" id="UP000085678">
    <property type="component" value="Unplaced"/>
</dbReference>
<dbReference type="KEGG" id="lak:106171621"/>
<name>A0A1S3JCA3_LINAN</name>
<dbReference type="OrthoDB" id="1739576at2759"/>
<evidence type="ECO:0000256" key="2">
    <source>
        <dbReference type="SAM" id="SignalP"/>
    </source>
</evidence>
<dbReference type="AlphaFoldDB" id="A0A1S3JCA3"/>
<gene>
    <name evidence="4" type="primary">LOC106171621</name>
</gene>
<feature type="signal peptide" evidence="2">
    <location>
        <begin position="1"/>
        <end position="22"/>
    </location>
</feature>
<feature type="chain" id="PRO_5010240963" evidence="2">
    <location>
        <begin position="23"/>
        <end position="128"/>
    </location>
</feature>
<dbReference type="GO" id="GO:0000350">
    <property type="term" value="P:generation of catalytic spliceosome for second transesterification step"/>
    <property type="evidence" value="ECO:0007669"/>
    <property type="project" value="InterPro"/>
</dbReference>
<evidence type="ECO:0000313" key="3">
    <source>
        <dbReference type="Proteomes" id="UP000085678"/>
    </source>
</evidence>
<dbReference type="Pfam" id="PF06246">
    <property type="entry name" value="Isy1"/>
    <property type="match status" value="1"/>
</dbReference>
<keyword evidence="2" id="KW-0732">Signal</keyword>
<evidence type="ECO:0000256" key="1">
    <source>
        <dbReference type="SAM" id="MobiDB-lite"/>
    </source>
</evidence>
<protein>
    <submittedName>
        <fullName evidence="4">Pre-mRNA-splicing factor ISY1 homolog</fullName>
    </submittedName>
</protein>
<dbReference type="STRING" id="7574.A0A1S3JCA3"/>
<dbReference type="RefSeq" id="XP_013407514.1">
    <property type="nucleotide sequence ID" value="XM_013552060.2"/>
</dbReference>
<sequence>MERKKISNVFVKLYFFLLPVIANKVEEWKKKKEAILRGEVPPDEDVVTKEEDIYAVNEHESDEEDEVSAMDTGEGSGQSFIAHVPVPSQKEIEEALLQRKKRELLEKYASEALQAEEGQVKQMMGLDT</sequence>
<evidence type="ECO:0000313" key="4">
    <source>
        <dbReference type="RefSeq" id="XP_013407514.1"/>
    </source>
</evidence>
<keyword evidence="3" id="KW-1185">Reference proteome</keyword>
<dbReference type="GeneID" id="106171621"/>
<reference evidence="4" key="1">
    <citation type="submission" date="2025-08" db="UniProtKB">
        <authorList>
            <consortium name="RefSeq"/>
        </authorList>
    </citation>
    <scope>IDENTIFICATION</scope>
    <source>
        <tissue evidence="4">Gonads</tissue>
    </source>
</reference>